<feature type="region of interest" description="Disordered" evidence="1">
    <location>
        <begin position="362"/>
        <end position="441"/>
    </location>
</feature>
<feature type="compositionally biased region" description="Polar residues" evidence="1">
    <location>
        <begin position="381"/>
        <end position="391"/>
    </location>
</feature>
<dbReference type="Proteomes" id="UP000664132">
    <property type="component" value="Unassembled WGS sequence"/>
</dbReference>
<dbReference type="OrthoDB" id="199574at2759"/>
<protein>
    <submittedName>
        <fullName evidence="2">Uncharacterized protein</fullName>
    </submittedName>
</protein>
<dbReference type="AlphaFoldDB" id="A0A8H7T3Z3"/>
<name>A0A8H7T3Z3_9HELO</name>
<dbReference type="EMBL" id="JAFJYH010000426">
    <property type="protein sequence ID" value="KAG4411938.1"/>
    <property type="molecule type" value="Genomic_DNA"/>
</dbReference>
<sequence length="532" mass="57560">MPPSYAPDSRTKRVVPLVPYVASPPKEECYFNKIVYSCHHSAAHPDLPRINHADPCTCLTIHEVLRPSRASNPKLFEVNHPCCDCILFEEPVEMSSAVRTNRKPGKATTSISADALTKDTAHPVTTASKPEDLEAYYRAQEPQKDEAILAAEAVRATKAATCVAGELLIARKLKAELRKQERENRQDRHKSMQKFAFMEQSTILPRPTASSGMKSTTGTGRPFEDSAKSRLATKPDSSVSNKATGDASISKKSAISQSQAGANKAAGDDLFSQLPDRATAVNEKDPALPYYTDCMPANFNTPLMISAIDKQDAIAASVRRLPPSKWRYDFGRLASELNEKNLNFELLGERTNGFAPYIRGTADAEGSASSSKTKGDSKSKFVTTAAVSSGHVNEKAEKGEKGENARGKDLGSKDSDKEVVPANGAFSTNSNTVTARSPPTLRFATNSNHARKEAKRMMVAREVEDEWINLKANSAAAELLAFNADRAKAKNGGNVGVSAGVKKRETVSADQVGGVGEDWEVIGGDEEYDFCT</sequence>
<evidence type="ECO:0000313" key="2">
    <source>
        <dbReference type="EMBL" id="KAG4411938.1"/>
    </source>
</evidence>
<proteinExistence type="predicted"/>
<accession>A0A8H7T3Z3</accession>
<evidence type="ECO:0000313" key="3">
    <source>
        <dbReference type="Proteomes" id="UP000664132"/>
    </source>
</evidence>
<reference evidence="2" key="1">
    <citation type="submission" date="2021-02" db="EMBL/GenBank/DDBJ databases">
        <title>Genome sequence Cadophora malorum strain M34.</title>
        <authorList>
            <person name="Stefanovic E."/>
            <person name="Vu D."/>
            <person name="Scully C."/>
            <person name="Dijksterhuis J."/>
            <person name="Roader J."/>
            <person name="Houbraken J."/>
        </authorList>
    </citation>
    <scope>NUCLEOTIDE SEQUENCE</scope>
    <source>
        <strain evidence="2">M34</strain>
    </source>
</reference>
<feature type="compositionally biased region" description="Basic and acidic residues" evidence="1">
    <location>
        <begin position="392"/>
        <end position="419"/>
    </location>
</feature>
<feature type="compositionally biased region" description="Polar residues" evidence="1">
    <location>
        <begin position="425"/>
        <end position="441"/>
    </location>
</feature>
<keyword evidence="3" id="KW-1185">Reference proteome</keyword>
<feature type="compositionally biased region" description="Polar residues" evidence="1">
    <location>
        <begin position="199"/>
        <end position="219"/>
    </location>
</feature>
<organism evidence="2 3">
    <name type="scientific">Cadophora malorum</name>
    <dbReference type="NCBI Taxonomy" id="108018"/>
    <lineage>
        <taxon>Eukaryota</taxon>
        <taxon>Fungi</taxon>
        <taxon>Dikarya</taxon>
        <taxon>Ascomycota</taxon>
        <taxon>Pezizomycotina</taxon>
        <taxon>Leotiomycetes</taxon>
        <taxon>Helotiales</taxon>
        <taxon>Ploettnerulaceae</taxon>
        <taxon>Cadophora</taxon>
    </lineage>
</organism>
<gene>
    <name evidence="2" type="ORF">IFR04_014936</name>
</gene>
<comment type="caution">
    <text evidence="2">The sequence shown here is derived from an EMBL/GenBank/DDBJ whole genome shotgun (WGS) entry which is preliminary data.</text>
</comment>
<evidence type="ECO:0000256" key="1">
    <source>
        <dbReference type="SAM" id="MobiDB-lite"/>
    </source>
</evidence>
<feature type="compositionally biased region" description="Low complexity" evidence="1">
    <location>
        <begin position="247"/>
        <end position="260"/>
    </location>
</feature>
<feature type="region of interest" description="Disordered" evidence="1">
    <location>
        <begin position="198"/>
        <end position="261"/>
    </location>
</feature>